<dbReference type="KEGG" id="ome:OLMES_5224"/>
<sequence length="213" mass="22888">MIITVLGATGSVGRRIVNEAVGRGHQITAVLRDLAAGVDMPEGVELVSGDVNNVDDVRRLSEGQDLVIAAIRPPEGEEKALVEMTRNLLDGVIASGVRVIISGGAGGLFSPDKPGVLLIDDPRFVGEAWRDIAVACVEQLQLCKNEQRADWTYVCPSAYLQDGERTGVFRLGHDTALIDADGASKISIQDLAVAIVDEAERPQFRQRHFTVGY</sequence>
<gene>
    <name evidence="2" type="ORF">OLMES_5224</name>
</gene>
<feature type="domain" description="NAD(P)-binding" evidence="1">
    <location>
        <begin position="7"/>
        <end position="199"/>
    </location>
</feature>
<accession>A0A1Y0IF90</accession>
<evidence type="ECO:0000313" key="2">
    <source>
        <dbReference type="EMBL" id="ARU59208.1"/>
    </source>
</evidence>
<keyword evidence="3" id="KW-1185">Reference proteome</keyword>
<name>A0A1Y0IF90_9GAMM</name>
<dbReference type="GO" id="GO:0016646">
    <property type="term" value="F:oxidoreductase activity, acting on the CH-NH group of donors, NAD or NADP as acceptor"/>
    <property type="evidence" value="ECO:0007669"/>
    <property type="project" value="TreeGrafter"/>
</dbReference>
<dbReference type="EMBL" id="CP021425">
    <property type="protein sequence ID" value="ARU59208.1"/>
    <property type="molecule type" value="Genomic_DNA"/>
</dbReference>
<evidence type="ECO:0000313" key="3">
    <source>
        <dbReference type="Proteomes" id="UP000196027"/>
    </source>
</evidence>
<dbReference type="Proteomes" id="UP000196027">
    <property type="component" value="Chromosome"/>
</dbReference>
<dbReference type="RefSeq" id="WP_087463905.1">
    <property type="nucleotide sequence ID" value="NZ_CP021425.1"/>
</dbReference>
<dbReference type="InterPro" id="IPR051606">
    <property type="entry name" value="Polyketide_Oxido-like"/>
</dbReference>
<evidence type="ECO:0000259" key="1">
    <source>
        <dbReference type="Pfam" id="PF13460"/>
    </source>
</evidence>
<dbReference type="AlphaFoldDB" id="A0A1Y0IF90"/>
<dbReference type="OrthoDB" id="7352421at2"/>
<dbReference type="PANTHER" id="PTHR43355">
    <property type="entry name" value="FLAVIN REDUCTASE (NADPH)"/>
    <property type="match status" value="1"/>
</dbReference>
<organism evidence="2 3">
    <name type="scientific">Oleiphilus messinensis</name>
    <dbReference type="NCBI Taxonomy" id="141451"/>
    <lineage>
        <taxon>Bacteria</taxon>
        <taxon>Pseudomonadati</taxon>
        <taxon>Pseudomonadota</taxon>
        <taxon>Gammaproteobacteria</taxon>
        <taxon>Oceanospirillales</taxon>
        <taxon>Oleiphilaceae</taxon>
        <taxon>Oleiphilus</taxon>
    </lineage>
</organism>
<protein>
    <submittedName>
        <fullName evidence="2">NAD-dependent epimerase/dehydratase</fullName>
    </submittedName>
</protein>
<proteinExistence type="predicted"/>
<dbReference type="InterPro" id="IPR016040">
    <property type="entry name" value="NAD(P)-bd_dom"/>
</dbReference>
<dbReference type="InterPro" id="IPR036291">
    <property type="entry name" value="NAD(P)-bd_dom_sf"/>
</dbReference>
<reference evidence="2 3" key="1">
    <citation type="submission" date="2017-05" db="EMBL/GenBank/DDBJ databases">
        <title>Genomic insights into alkan degradation activity of Oleiphilus messinensis.</title>
        <authorList>
            <person name="Kozyavkin S.A."/>
            <person name="Slesarev A.I."/>
            <person name="Golyshin P.N."/>
            <person name="Korzhenkov A."/>
            <person name="Golyshina O.N."/>
            <person name="Toshchakov S.V."/>
        </authorList>
    </citation>
    <scope>NUCLEOTIDE SEQUENCE [LARGE SCALE GENOMIC DNA]</scope>
    <source>
        <strain evidence="2 3">ME102</strain>
    </source>
</reference>
<dbReference type="Pfam" id="PF13460">
    <property type="entry name" value="NAD_binding_10"/>
    <property type="match status" value="1"/>
</dbReference>
<dbReference type="SUPFAM" id="SSF51735">
    <property type="entry name" value="NAD(P)-binding Rossmann-fold domains"/>
    <property type="match status" value="1"/>
</dbReference>
<dbReference type="PANTHER" id="PTHR43355:SF2">
    <property type="entry name" value="FLAVIN REDUCTASE (NADPH)"/>
    <property type="match status" value="1"/>
</dbReference>
<dbReference type="Gene3D" id="3.40.50.720">
    <property type="entry name" value="NAD(P)-binding Rossmann-like Domain"/>
    <property type="match status" value="1"/>
</dbReference>